<dbReference type="RefSeq" id="XP_060413580.1">
    <property type="nucleotide sequence ID" value="XM_060557952.1"/>
</dbReference>
<comment type="caution">
    <text evidence="1">The sequence shown here is derived from an EMBL/GenBank/DDBJ whole genome shotgun (WGS) entry which is preliminary data.</text>
</comment>
<dbReference type="Proteomes" id="UP001230504">
    <property type="component" value="Unassembled WGS sequence"/>
</dbReference>
<evidence type="ECO:0000313" key="2">
    <source>
        <dbReference type="Proteomes" id="UP001230504"/>
    </source>
</evidence>
<dbReference type="AlphaFoldDB" id="A0AAD8PXQ6"/>
<accession>A0AAD8PXQ6</accession>
<keyword evidence="2" id="KW-1185">Reference proteome</keyword>
<organism evidence="1 2">
    <name type="scientific">Colletotrichum navitas</name>
    <dbReference type="NCBI Taxonomy" id="681940"/>
    <lineage>
        <taxon>Eukaryota</taxon>
        <taxon>Fungi</taxon>
        <taxon>Dikarya</taxon>
        <taxon>Ascomycota</taxon>
        <taxon>Pezizomycotina</taxon>
        <taxon>Sordariomycetes</taxon>
        <taxon>Hypocreomycetidae</taxon>
        <taxon>Glomerellales</taxon>
        <taxon>Glomerellaceae</taxon>
        <taxon>Colletotrichum</taxon>
        <taxon>Colletotrichum graminicola species complex</taxon>
    </lineage>
</organism>
<gene>
    <name evidence="1" type="ORF">LY79DRAFT_555788</name>
</gene>
<protein>
    <submittedName>
        <fullName evidence="1">Uncharacterized protein</fullName>
    </submittedName>
</protein>
<dbReference type="EMBL" id="JAHLJV010000034">
    <property type="protein sequence ID" value="KAK1590068.1"/>
    <property type="molecule type" value="Genomic_DNA"/>
</dbReference>
<dbReference type="GeneID" id="85442192"/>
<reference evidence="1" key="1">
    <citation type="submission" date="2021-06" db="EMBL/GenBank/DDBJ databases">
        <title>Comparative genomics, transcriptomics and evolutionary studies reveal genomic signatures of adaptation to plant cell wall in hemibiotrophic fungi.</title>
        <authorList>
            <consortium name="DOE Joint Genome Institute"/>
            <person name="Baroncelli R."/>
            <person name="Diaz J.F."/>
            <person name="Benocci T."/>
            <person name="Peng M."/>
            <person name="Battaglia E."/>
            <person name="Haridas S."/>
            <person name="Andreopoulos W."/>
            <person name="Labutti K."/>
            <person name="Pangilinan J."/>
            <person name="Floch G.L."/>
            <person name="Makela M.R."/>
            <person name="Henrissat B."/>
            <person name="Grigoriev I.V."/>
            <person name="Crouch J.A."/>
            <person name="De Vries R.P."/>
            <person name="Sukno S.A."/>
            <person name="Thon M.R."/>
        </authorList>
    </citation>
    <scope>NUCLEOTIDE SEQUENCE</scope>
    <source>
        <strain evidence="1">CBS 125086</strain>
    </source>
</reference>
<evidence type="ECO:0000313" key="1">
    <source>
        <dbReference type="EMBL" id="KAK1590068.1"/>
    </source>
</evidence>
<sequence>MKEVIFGHGPIHDTGIAITQSGKGCALCTRRFVARLEAGITDGSNHQGSSPYISIVIQRGRRRTLSPSSSQRFCLGRGPRSSGSRLVYVSEAPRPGKKTWTAPTVSLSSNARVALHSLAGCSPESVFGPPAILVSNPYRRHTAQRVCLWGGLFPQCLLSRKRIGLLNTPRILIPYPTGCVSHNRGISGQYYV</sequence>
<proteinExistence type="predicted"/>
<name>A0AAD8PXQ6_9PEZI</name>